<keyword evidence="5 8" id="KW-0812">Transmembrane</keyword>
<keyword evidence="2" id="KW-0813">Transport</keyword>
<dbReference type="AlphaFoldDB" id="H3NQW7"/>
<dbReference type="GeneID" id="96999662"/>
<dbReference type="RefSeq" id="WP_005399242.1">
    <property type="nucleotide sequence ID" value="NZ_JH601089.1"/>
</dbReference>
<keyword evidence="7 8" id="KW-0472">Membrane</keyword>
<feature type="transmembrane region" description="Helical" evidence="8">
    <location>
        <begin position="135"/>
        <end position="155"/>
    </location>
</feature>
<feature type="transmembrane region" description="Helical" evidence="8">
    <location>
        <begin position="75"/>
        <end position="93"/>
    </location>
</feature>
<feature type="transmembrane region" description="Helical" evidence="8">
    <location>
        <begin position="274"/>
        <end position="294"/>
    </location>
</feature>
<dbReference type="STRING" id="883114.HMPREF9709_01728"/>
<feature type="transmembrane region" description="Helical" evidence="8">
    <location>
        <begin position="99"/>
        <end position="123"/>
    </location>
</feature>
<evidence type="ECO:0000256" key="8">
    <source>
        <dbReference type="SAM" id="Phobius"/>
    </source>
</evidence>
<keyword evidence="4" id="KW-0997">Cell inner membrane</keyword>
<dbReference type="HOGENOM" id="CLU_013133_5_0_9"/>
<proteinExistence type="predicted"/>
<dbReference type="InterPro" id="IPR036259">
    <property type="entry name" value="MFS_trans_sf"/>
</dbReference>
<evidence type="ECO:0000313" key="11">
    <source>
        <dbReference type="Proteomes" id="UP000004191"/>
    </source>
</evidence>
<evidence type="ECO:0000256" key="3">
    <source>
        <dbReference type="ARBA" id="ARBA00022475"/>
    </source>
</evidence>
<dbReference type="GO" id="GO:0005886">
    <property type="term" value="C:plasma membrane"/>
    <property type="evidence" value="ECO:0007669"/>
    <property type="project" value="UniProtKB-SubCell"/>
</dbReference>
<protein>
    <recommendedName>
        <fullName evidence="9">Major facilitator superfamily (MFS) profile domain-containing protein</fullName>
    </recommendedName>
</protein>
<feature type="transmembrane region" description="Helical" evidence="8">
    <location>
        <begin position="336"/>
        <end position="357"/>
    </location>
</feature>
<evidence type="ECO:0000259" key="9">
    <source>
        <dbReference type="PROSITE" id="PS50850"/>
    </source>
</evidence>
<keyword evidence="11" id="KW-1185">Reference proteome</keyword>
<gene>
    <name evidence="10" type="ORF">HMPREF9709_01728</name>
</gene>
<feature type="transmembrane region" description="Helical" evidence="8">
    <location>
        <begin position="12"/>
        <end position="36"/>
    </location>
</feature>
<dbReference type="Proteomes" id="UP000004191">
    <property type="component" value="Unassembled WGS sequence"/>
</dbReference>
<evidence type="ECO:0000256" key="2">
    <source>
        <dbReference type="ARBA" id="ARBA00022448"/>
    </source>
</evidence>
<keyword evidence="6 8" id="KW-1133">Transmembrane helix</keyword>
<dbReference type="InterPro" id="IPR024989">
    <property type="entry name" value="MFS_assoc_dom"/>
</dbReference>
<feature type="transmembrane region" description="Helical" evidence="8">
    <location>
        <begin position="246"/>
        <end position="267"/>
    </location>
</feature>
<evidence type="ECO:0000256" key="4">
    <source>
        <dbReference type="ARBA" id="ARBA00022519"/>
    </source>
</evidence>
<dbReference type="PANTHER" id="PTHR23522">
    <property type="entry name" value="BLL5896 PROTEIN"/>
    <property type="match status" value="1"/>
</dbReference>
<feature type="transmembrane region" description="Helical" evidence="8">
    <location>
        <begin position="212"/>
        <end position="234"/>
    </location>
</feature>
<evidence type="ECO:0000256" key="6">
    <source>
        <dbReference type="ARBA" id="ARBA00022989"/>
    </source>
</evidence>
<dbReference type="Pfam" id="PF12832">
    <property type="entry name" value="MFS_1_like"/>
    <property type="match status" value="1"/>
</dbReference>
<feature type="transmembrane region" description="Helical" evidence="8">
    <location>
        <begin position="42"/>
        <end position="63"/>
    </location>
</feature>
<comment type="subcellular location">
    <subcellularLocation>
        <location evidence="1">Cell inner membrane</location>
        <topology evidence="1">Multi-pass membrane protein</topology>
    </subcellularLocation>
</comment>
<evidence type="ECO:0000256" key="1">
    <source>
        <dbReference type="ARBA" id="ARBA00004429"/>
    </source>
</evidence>
<dbReference type="PANTHER" id="PTHR23522:SF10">
    <property type="entry name" value="3-PHENYLPROPIONIC ACID TRANSPORTER-RELATED"/>
    <property type="match status" value="1"/>
</dbReference>
<feature type="transmembrane region" description="Helical" evidence="8">
    <location>
        <begin position="161"/>
        <end position="181"/>
    </location>
</feature>
<evidence type="ECO:0000256" key="7">
    <source>
        <dbReference type="ARBA" id="ARBA00023136"/>
    </source>
</evidence>
<name>H3NQW7_9FIRM</name>
<evidence type="ECO:0000256" key="5">
    <source>
        <dbReference type="ARBA" id="ARBA00022692"/>
    </source>
</evidence>
<dbReference type="Gene3D" id="1.20.1250.20">
    <property type="entry name" value="MFS general substrate transporter like domains"/>
    <property type="match status" value="2"/>
</dbReference>
<dbReference type="PROSITE" id="PS50850">
    <property type="entry name" value="MFS"/>
    <property type="match status" value="1"/>
</dbReference>
<dbReference type="eggNOG" id="COG2814">
    <property type="taxonomic scope" value="Bacteria"/>
</dbReference>
<dbReference type="GO" id="GO:0022857">
    <property type="term" value="F:transmembrane transporter activity"/>
    <property type="evidence" value="ECO:0007669"/>
    <property type="project" value="InterPro"/>
</dbReference>
<dbReference type="SUPFAM" id="SSF103473">
    <property type="entry name" value="MFS general substrate transporter"/>
    <property type="match status" value="1"/>
</dbReference>
<comment type="caution">
    <text evidence="10">The sequence shown here is derived from an EMBL/GenBank/DDBJ whole genome shotgun (WGS) entry which is preliminary data.</text>
</comment>
<feature type="transmembrane region" description="Helical" evidence="8">
    <location>
        <begin position="363"/>
        <end position="384"/>
    </location>
</feature>
<evidence type="ECO:0000313" key="10">
    <source>
        <dbReference type="EMBL" id="EHR31915.1"/>
    </source>
</evidence>
<reference evidence="10 11" key="1">
    <citation type="submission" date="2012-01" db="EMBL/GenBank/DDBJ databases">
        <title>The Genome Sequence of Helcococcus kunzii ATCC 51366.</title>
        <authorList>
            <consortium name="The Broad Institute Genome Sequencing Platform"/>
            <person name="Earl A."/>
            <person name="Ward D."/>
            <person name="Feldgarden M."/>
            <person name="Gevers D."/>
            <person name="Huys G."/>
            <person name="Young S.K."/>
            <person name="Zeng Q."/>
            <person name="Gargeya S."/>
            <person name="Fitzgerald M."/>
            <person name="Haas B."/>
            <person name="Abouelleil A."/>
            <person name="Alvarado L."/>
            <person name="Arachchi H.M."/>
            <person name="Berlin A."/>
            <person name="Chapman S.B."/>
            <person name="Gearin G."/>
            <person name="Goldberg J."/>
            <person name="Griggs A."/>
            <person name="Gujja S."/>
            <person name="Hansen M."/>
            <person name="Heiman D."/>
            <person name="Howarth C."/>
            <person name="Larimer J."/>
            <person name="Lui A."/>
            <person name="MacDonald P.J.P."/>
            <person name="McCowen C."/>
            <person name="Montmayeur A."/>
            <person name="Murphy C."/>
            <person name="Neiman D."/>
            <person name="Pearson M."/>
            <person name="Priest M."/>
            <person name="Roberts A."/>
            <person name="Saif S."/>
            <person name="Shea T."/>
            <person name="Sisk P."/>
            <person name="Stolte C."/>
            <person name="Sykes S."/>
            <person name="Wortman J."/>
            <person name="Nusbaum C."/>
            <person name="Birren B."/>
        </authorList>
    </citation>
    <scope>NUCLEOTIDE SEQUENCE [LARGE SCALE GENOMIC DNA]</scope>
    <source>
        <strain evidence="10 11">ATCC 51366</strain>
    </source>
</reference>
<sequence length="394" mass="43383">MRKVSINVRYIIMQGAFFLLFCAAAGFISLFLQGIGFSESQIGVSVAVFSTITAAMQPIMGNISDRVKFFTWKRMLTYFSIIIIIVNILMIWVDDNGLKAVLLGIFFITGSLAVPFINSAHYYYESIGEKIDFGVARGMGSGTFAVGALIIGNFANKFGIITIPYTGLITAILYFFTVLWLPYFENVEDDSSANIPTTKVNLFNFIKKYPTFSLMLISVFFMYFSHNLIGIYLLQLIQSLEGNSGHLGTALAIQAIVEIPMLFAFTYIMKKVKVSSLMVISSVGYVVKAVMYAISTSVSMVYFAQTFQIFSFAILVAASVYYTGRMVSKEEQTTGQSLMASMSPAAMVAGSLAGGWMIEKWGISTMLIFNVVISAIGLLIGLLANASYKKRIID</sequence>
<dbReference type="EMBL" id="AGEI01000032">
    <property type="protein sequence ID" value="EHR31915.1"/>
    <property type="molecule type" value="Genomic_DNA"/>
</dbReference>
<keyword evidence="3" id="KW-1003">Cell membrane</keyword>
<accession>H3NQW7</accession>
<feature type="domain" description="Major facilitator superfamily (MFS) profile" evidence="9">
    <location>
        <begin position="211"/>
        <end position="394"/>
    </location>
</feature>
<organism evidence="10 11">
    <name type="scientific">Helcococcus kunzii ATCC 51366</name>
    <dbReference type="NCBI Taxonomy" id="883114"/>
    <lineage>
        <taxon>Bacteria</taxon>
        <taxon>Bacillati</taxon>
        <taxon>Bacillota</taxon>
        <taxon>Tissierellia</taxon>
        <taxon>Tissierellales</taxon>
        <taxon>Peptoniphilaceae</taxon>
        <taxon>Helcococcus</taxon>
    </lineage>
</organism>
<dbReference type="InterPro" id="IPR020846">
    <property type="entry name" value="MFS_dom"/>
</dbReference>
<feature type="transmembrane region" description="Helical" evidence="8">
    <location>
        <begin position="300"/>
        <end position="324"/>
    </location>
</feature>